<proteinExistence type="predicted"/>
<dbReference type="Proteomes" id="UP000095751">
    <property type="component" value="Unassembled WGS sequence"/>
</dbReference>
<gene>
    <name evidence="2" type="ORF">FRACYDRAFT_271369</name>
</gene>
<evidence type="ECO:0008006" key="4">
    <source>
        <dbReference type="Google" id="ProtNLM"/>
    </source>
</evidence>
<dbReference type="OrthoDB" id="47196at2759"/>
<evidence type="ECO:0000256" key="1">
    <source>
        <dbReference type="SAM" id="Phobius"/>
    </source>
</evidence>
<name>A0A1E7EUL1_9STRA</name>
<dbReference type="EMBL" id="KV784375">
    <property type="protein sequence ID" value="OEU09529.1"/>
    <property type="molecule type" value="Genomic_DNA"/>
</dbReference>
<evidence type="ECO:0000313" key="3">
    <source>
        <dbReference type="Proteomes" id="UP000095751"/>
    </source>
</evidence>
<keyword evidence="1" id="KW-0472">Membrane</keyword>
<dbReference type="InParanoid" id="A0A1E7EUL1"/>
<evidence type="ECO:0000313" key="2">
    <source>
        <dbReference type="EMBL" id="OEU09529.1"/>
    </source>
</evidence>
<dbReference type="KEGG" id="fcy:FRACYDRAFT_271369"/>
<keyword evidence="3" id="KW-1185">Reference proteome</keyword>
<protein>
    <recommendedName>
        <fullName evidence="4">TLC domain-containing protein</fullName>
    </recommendedName>
</protein>
<feature type="transmembrane region" description="Helical" evidence="1">
    <location>
        <begin position="24"/>
        <end position="44"/>
    </location>
</feature>
<sequence>MQLGYQVWSMPIGIFVVNENRQMIYHHIGVVCAAILGAFSTFGFRYWLPFFFGVFEISSIPLAIMNTFNDHPIARKNYPICNHISRISFVISFLYIRVYMWLPVGPLYMRNDFFLFLSTEFGTTKIFVLIQWMFGVYLGYLQLYWAVLVLGLTLKTVKHVILGKLGLLGNEQQHVKKKEM</sequence>
<feature type="transmembrane region" description="Helical" evidence="1">
    <location>
        <begin position="89"/>
        <end position="109"/>
    </location>
</feature>
<accession>A0A1E7EUL1</accession>
<feature type="transmembrane region" description="Helical" evidence="1">
    <location>
        <begin position="50"/>
        <end position="68"/>
    </location>
</feature>
<keyword evidence="1" id="KW-1133">Transmembrane helix</keyword>
<feature type="transmembrane region" description="Helical" evidence="1">
    <location>
        <begin position="129"/>
        <end position="154"/>
    </location>
</feature>
<dbReference type="AlphaFoldDB" id="A0A1E7EUL1"/>
<reference evidence="2 3" key="1">
    <citation type="submission" date="2016-09" db="EMBL/GenBank/DDBJ databases">
        <title>Extensive genetic diversity and differential bi-allelic expression allows diatom success in the polar Southern Ocean.</title>
        <authorList>
            <consortium name="DOE Joint Genome Institute"/>
            <person name="Mock T."/>
            <person name="Otillar R.P."/>
            <person name="Strauss J."/>
            <person name="Dupont C."/>
            <person name="Frickenhaus S."/>
            <person name="Maumus F."/>
            <person name="Mcmullan M."/>
            <person name="Sanges R."/>
            <person name="Schmutz J."/>
            <person name="Toseland A."/>
            <person name="Valas R."/>
            <person name="Veluchamy A."/>
            <person name="Ward B.J."/>
            <person name="Allen A."/>
            <person name="Barry K."/>
            <person name="Falciatore A."/>
            <person name="Ferrante M."/>
            <person name="Fortunato A.E."/>
            <person name="Gloeckner G."/>
            <person name="Gruber A."/>
            <person name="Hipkin R."/>
            <person name="Janech M."/>
            <person name="Kroth P."/>
            <person name="Leese F."/>
            <person name="Lindquist E."/>
            <person name="Lyon B.R."/>
            <person name="Martin J."/>
            <person name="Mayer C."/>
            <person name="Parker M."/>
            <person name="Quesneville H."/>
            <person name="Raymond J."/>
            <person name="Uhlig C."/>
            <person name="Valentin K.U."/>
            <person name="Worden A.Z."/>
            <person name="Armbrust E.V."/>
            <person name="Bowler C."/>
            <person name="Green B."/>
            <person name="Moulton V."/>
            <person name="Van Oosterhout C."/>
            <person name="Grigoriev I."/>
        </authorList>
    </citation>
    <scope>NUCLEOTIDE SEQUENCE [LARGE SCALE GENOMIC DNA]</scope>
    <source>
        <strain evidence="2 3">CCMP1102</strain>
    </source>
</reference>
<organism evidence="2 3">
    <name type="scientific">Fragilariopsis cylindrus CCMP1102</name>
    <dbReference type="NCBI Taxonomy" id="635003"/>
    <lineage>
        <taxon>Eukaryota</taxon>
        <taxon>Sar</taxon>
        <taxon>Stramenopiles</taxon>
        <taxon>Ochrophyta</taxon>
        <taxon>Bacillariophyta</taxon>
        <taxon>Bacillariophyceae</taxon>
        <taxon>Bacillariophycidae</taxon>
        <taxon>Bacillariales</taxon>
        <taxon>Bacillariaceae</taxon>
        <taxon>Fragilariopsis</taxon>
    </lineage>
</organism>
<keyword evidence="1" id="KW-0812">Transmembrane</keyword>